<dbReference type="EMBL" id="CP140154">
    <property type="protein sequence ID" value="WQG91055.1"/>
    <property type="molecule type" value="Genomic_DNA"/>
</dbReference>
<dbReference type="Proteomes" id="UP001326715">
    <property type="component" value="Chromosome"/>
</dbReference>
<dbReference type="Gene3D" id="3.40.50.1820">
    <property type="entry name" value="alpha/beta hydrolase"/>
    <property type="match status" value="1"/>
</dbReference>
<proteinExistence type="predicted"/>
<sequence>MEEVQVLTAPGLNGSGPHHWQTIWENMPGFKRIEQNNWDQPELNDWIKNIEDAVSKAGPDVVIAAHSLGCLALAHWAQHTKLKIRGALLVAPPDADRTDFPNEAKSFAPAPLQPLPFKSIVVSSTNDQFASLQRQKTYANAWGSRFVNLGEAGHINAESNLGEWENGQTLVEELVRNWETL</sequence>
<accession>A0A1K1NFR0</accession>
<dbReference type="GO" id="GO:0016787">
    <property type="term" value="F:hydrolase activity"/>
    <property type="evidence" value="ECO:0007669"/>
    <property type="project" value="UniProtKB-KW"/>
</dbReference>
<dbReference type="Pfam" id="PF06821">
    <property type="entry name" value="Ser_hydrolase"/>
    <property type="match status" value="1"/>
</dbReference>
<dbReference type="AlphaFoldDB" id="A0A1K1NFR0"/>
<dbReference type="RefSeq" id="WP_072357825.1">
    <property type="nucleotide sequence ID" value="NZ_CBHWAX010000026.1"/>
</dbReference>
<name>A0A1K1NFR0_9BACT</name>
<evidence type="ECO:0000313" key="4">
    <source>
        <dbReference type="Proteomes" id="UP001326715"/>
    </source>
</evidence>
<evidence type="ECO:0000313" key="3">
    <source>
        <dbReference type="Proteomes" id="UP000183788"/>
    </source>
</evidence>
<gene>
    <name evidence="1" type="ORF">SAMN05661012_01209</name>
    <name evidence="2" type="ORF">SR876_06065</name>
</gene>
<dbReference type="SUPFAM" id="SSF53474">
    <property type="entry name" value="alpha/beta-Hydrolases"/>
    <property type="match status" value="1"/>
</dbReference>
<organism evidence="1 3">
    <name type="scientific">Chitinophaga sancti</name>
    <dbReference type="NCBI Taxonomy" id="1004"/>
    <lineage>
        <taxon>Bacteria</taxon>
        <taxon>Pseudomonadati</taxon>
        <taxon>Bacteroidota</taxon>
        <taxon>Chitinophagia</taxon>
        <taxon>Chitinophagales</taxon>
        <taxon>Chitinophagaceae</taxon>
        <taxon>Chitinophaga</taxon>
    </lineage>
</organism>
<dbReference type="STRING" id="1004.SAMN05661012_01209"/>
<keyword evidence="4" id="KW-1185">Reference proteome</keyword>
<dbReference type="Proteomes" id="UP000183788">
    <property type="component" value="Unassembled WGS sequence"/>
</dbReference>
<reference evidence="1 3" key="1">
    <citation type="submission" date="2016-11" db="EMBL/GenBank/DDBJ databases">
        <authorList>
            <person name="Jaros S."/>
            <person name="Januszkiewicz K."/>
            <person name="Wedrychowicz H."/>
        </authorList>
    </citation>
    <scope>NUCLEOTIDE SEQUENCE [LARGE SCALE GENOMIC DNA]</scope>
    <source>
        <strain evidence="1 3">DSM 784</strain>
    </source>
</reference>
<reference evidence="2 4" key="2">
    <citation type="submission" date="2023-11" db="EMBL/GenBank/DDBJ databases">
        <title>MicrobeMod: A computational toolkit for identifying prokaryotic methylation and restriction-modification with nanopore sequencing.</title>
        <authorList>
            <person name="Crits-Christoph A."/>
            <person name="Kang S.C."/>
            <person name="Lee H."/>
            <person name="Ostrov N."/>
        </authorList>
    </citation>
    <scope>NUCLEOTIDE SEQUENCE [LARGE SCALE GENOMIC DNA]</scope>
    <source>
        <strain evidence="2 4">ATCC 23090</strain>
    </source>
</reference>
<dbReference type="InterPro" id="IPR010662">
    <property type="entry name" value="RBBP9/YdeN"/>
</dbReference>
<protein>
    <submittedName>
        <fullName evidence="2">Alpha/beta hydrolase</fullName>
    </submittedName>
</protein>
<evidence type="ECO:0000313" key="1">
    <source>
        <dbReference type="EMBL" id="SFW33246.1"/>
    </source>
</evidence>
<dbReference type="InterPro" id="IPR029058">
    <property type="entry name" value="AB_hydrolase_fold"/>
</dbReference>
<dbReference type="EMBL" id="FPIZ01000003">
    <property type="protein sequence ID" value="SFW33246.1"/>
    <property type="molecule type" value="Genomic_DNA"/>
</dbReference>
<keyword evidence="2" id="KW-0378">Hydrolase</keyword>
<evidence type="ECO:0000313" key="2">
    <source>
        <dbReference type="EMBL" id="WQG91055.1"/>
    </source>
</evidence>
<dbReference type="OrthoDB" id="9804993at2"/>